<dbReference type="Pfam" id="PF01571">
    <property type="entry name" value="GCV_T"/>
    <property type="match status" value="1"/>
</dbReference>
<reference evidence="4" key="1">
    <citation type="submission" date="2020-02" db="EMBL/GenBank/DDBJ databases">
        <authorList>
            <person name="Meier V. D."/>
        </authorList>
    </citation>
    <scope>NUCLEOTIDE SEQUENCE</scope>
    <source>
        <strain evidence="4">AVDCRST_MAG37</strain>
    </source>
</reference>
<dbReference type="Pfam" id="PF25455">
    <property type="entry name" value="Beta-barrel_CAF17_C"/>
    <property type="match status" value="1"/>
</dbReference>
<feature type="domain" description="CAF17 C-terminal" evidence="3">
    <location>
        <begin position="250"/>
        <end position="314"/>
    </location>
</feature>
<dbReference type="PANTHER" id="PTHR22602">
    <property type="entry name" value="TRANSFERASE CAF17, MITOCHONDRIAL-RELATED"/>
    <property type="match status" value="1"/>
</dbReference>
<dbReference type="GO" id="GO:0016226">
    <property type="term" value="P:iron-sulfur cluster assembly"/>
    <property type="evidence" value="ECO:0007669"/>
    <property type="project" value="TreeGrafter"/>
</dbReference>
<dbReference type="InterPro" id="IPR045179">
    <property type="entry name" value="YgfZ/GcvT"/>
</dbReference>
<dbReference type="EMBL" id="CADCVD010000136">
    <property type="protein sequence ID" value="CAA9454191.1"/>
    <property type="molecule type" value="Genomic_DNA"/>
</dbReference>
<dbReference type="NCBIfam" id="TIGR03317">
    <property type="entry name" value="ygfZ_signature"/>
    <property type="match status" value="1"/>
</dbReference>
<dbReference type="SUPFAM" id="SSF101790">
    <property type="entry name" value="Aminomethyltransferase beta-barrel domain"/>
    <property type="match status" value="1"/>
</dbReference>
<name>A0A6J4QSY9_9ACTN</name>
<dbReference type="InterPro" id="IPR029043">
    <property type="entry name" value="GcvT/YgfZ_C"/>
</dbReference>
<dbReference type="PANTHER" id="PTHR22602:SF0">
    <property type="entry name" value="TRANSFERASE CAF17, MITOCHONDRIAL-RELATED"/>
    <property type="match status" value="1"/>
</dbReference>
<dbReference type="InterPro" id="IPR017703">
    <property type="entry name" value="YgfZ/GCV_T_CS"/>
</dbReference>
<dbReference type="PIRSF" id="PIRSF006487">
    <property type="entry name" value="GcvT"/>
    <property type="match status" value="1"/>
</dbReference>
<feature type="domain" description="GCVT N-terminal" evidence="2">
    <location>
        <begin position="9"/>
        <end position="226"/>
    </location>
</feature>
<evidence type="ECO:0000313" key="4">
    <source>
        <dbReference type="EMBL" id="CAA9454191.1"/>
    </source>
</evidence>
<dbReference type="AlphaFoldDB" id="A0A6J4QSY9"/>
<proteinExistence type="predicted"/>
<sequence length="314" mass="33458">MRTDTDAGYVALKKGVAMIDRPGRTLLRLSGKDPVGMLNAILTNEVPKEPNLGVYAALLNPKGRIQTDLRILKSEGNVFVDAEPEGALAATEILGRYAPFSRVKVENLSEGDEPWRILGLYGPRATKLLGDLQLAEHESKELEIGGAALLAAGVAVPVAGLDLIGPLNVLDAARDHLLDLGAVPASSDAYETARIETGIPRFGADITTDNFLGETGILDRAVSFKKGCYPGQETVARMYYRGHPNKLLHRLVIDGPLPSPGAEITQDGKTVGRITSIAPLPLHGRTLALGYLSRNTKEDIPLRAGEAAILPALP</sequence>
<evidence type="ECO:0000259" key="2">
    <source>
        <dbReference type="Pfam" id="PF01571"/>
    </source>
</evidence>
<dbReference type="InterPro" id="IPR057460">
    <property type="entry name" value="CAF17_C"/>
</dbReference>
<gene>
    <name evidence="4" type="ORF">AVDCRST_MAG37-2728</name>
</gene>
<dbReference type="InterPro" id="IPR027266">
    <property type="entry name" value="TrmE/GcvT-like"/>
</dbReference>
<accession>A0A6J4QSY9</accession>
<evidence type="ECO:0000256" key="1">
    <source>
        <dbReference type="ARBA" id="ARBA00022946"/>
    </source>
</evidence>
<dbReference type="InterPro" id="IPR006222">
    <property type="entry name" value="GCVT_N"/>
</dbReference>
<dbReference type="Gene3D" id="3.30.1360.120">
    <property type="entry name" value="Probable tRNA modification gtpase trme, domain 1"/>
    <property type="match status" value="1"/>
</dbReference>
<protein>
    <submittedName>
        <fullName evidence="4">tRNA-modifying protein YgfZ</fullName>
    </submittedName>
</protein>
<evidence type="ECO:0000259" key="3">
    <source>
        <dbReference type="Pfam" id="PF25455"/>
    </source>
</evidence>
<organism evidence="4">
    <name type="scientific">uncultured Rubrobacteraceae bacterium</name>
    <dbReference type="NCBI Taxonomy" id="349277"/>
    <lineage>
        <taxon>Bacteria</taxon>
        <taxon>Bacillati</taxon>
        <taxon>Actinomycetota</taxon>
        <taxon>Rubrobacteria</taxon>
        <taxon>Rubrobacterales</taxon>
        <taxon>Rubrobacteraceae</taxon>
        <taxon>environmental samples</taxon>
    </lineage>
</organism>
<dbReference type="SUPFAM" id="SSF103025">
    <property type="entry name" value="Folate-binding domain"/>
    <property type="match status" value="1"/>
</dbReference>
<keyword evidence="1" id="KW-0809">Transit peptide</keyword>